<evidence type="ECO:0000313" key="3">
    <source>
        <dbReference type="Proteomes" id="UP000281553"/>
    </source>
</evidence>
<evidence type="ECO:0000313" key="2">
    <source>
        <dbReference type="EMBL" id="VDN44239.1"/>
    </source>
</evidence>
<reference evidence="2 3" key="1">
    <citation type="submission" date="2018-11" db="EMBL/GenBank/DDBJ databases">
        <authorList>
            <consortium name="Pathogen Informatics"/>
        </authorList>
    </citation>
    <scope>NUCLEOTIDE SEQUENCE [LARGE SCALE GENOMIC DNA]</scope>
</reference>
<name>A0A3P7RTZ2_DIBLA</name>
<accession>A0A3P7RTZ2</accession>
<dbReference type="EMBL" id="UYRU01110732">
    <property type="protein sequence ID" value="VDN44239.1"/>
    <property type="molecule type" value="Genomic_DNA"/>
</dbReference>
<feature type="compositionally biased region" description="Polar residues" evidence="1">
    <location>
        <begin position="8"/>
        <end position="17"/>
    </location>
</feature>
<keyword evidence="3" id="KW-1185">Reference proteome</keyword>
<dbReference type="Proteomes" id="UP000281553">
    <property type="component" value="Unassembled WGS sequence"/>
</dbReference>
<proteinExistence type="predicted"/>
<feature type="region of interest" description="Disordered" evidence="1">
    <location>
        <begin position="1"/>
        <end position="29"/>
    </location>
</feature>
<protein>
    <submittedName>
        <fullName evidence="2">Uncharacterized protein</fullName>
    </submittedName>
</protein>
<evidence type="ECO:0000256" key="1">
    <source>
        <dbReference type="SAM" id="MobiDB-lite"/>
    </source>
</evidence>
<organism evidence="2 3">
    <name type="scientific">Dibothriocephalus latus</name>
    <name type="common">Fish tapeworm</name>
    <name type="synonym">Diphyllobothrium latum</name>
    <dbReference type="NCBI Taxonomy" id="60516"/>
    <lineage>
        <taxon>Eukaryota</taxon>
        <taxon>Metazoa</taxon>
        <taxon>Spiralia</taxon>
        <taxon>Lophotrochozoa</taxon>
        <taxon>Platyhelminthes</taxon>
        <taxon>Cestoda</taxon>
        <taxon>Eucestoda</taxon>
        <taxon>Diphyllobothriidea</taxon>
        <taxon>Diphyllobothriidae</taxon>
        <taxon>Dibothriocephalus</taxon>
    </lineage>
</organism>
<gene>
    <name evidence="2" type="ORF">DILT_LOCUS19296</name>
</gene>
<dbReference type="AlphaFoldDB" id="A0A3P7RTZ2"/>
<sequence length="118" mass="12258">MQLVLKSDVSNVQNSRGNPPPVTEACTKSTAEQAAPKANCFEVSKHLFPVTVKAKMESTNRILTLNGASNAELTVTFKPKSSGGSTGGSDSSTTSAAAWLADSAALILANLAMMYLLP</sequence>